<dbReference type="GO" id="GO:0031037">
    <property type="term" value="P:myosin II filament disassembly"/>
    <property type="evidence" value="ECO:0007669"/>
    <property type="project" value="TreeGrafter"/>
</dbReference>
<dbReference type="GO" id="GO:1903013">
    <property type="term" value="P:response to differentiation-inducing factor 1"/>
    <property type="evidence" value="ECO:0007669"/>
    <property type="project" value="TreeGrafter"/>
</dbReference>
<evidence type="ECO:0000256" key="3">
    <source>
        <dbReference type="ARBA" id="ARBA00022741"/>
    </source>
</evidence>
<dbReference type="CDD" id="cd04515">
    <property type="entry name" value="Alpha_kinase"/>
    <property type="match status" value="1"/>
</dbReference>
<proteinExistence type="predicted"/>
<dbReference type="InterPro" id="IPR011009">
    <property type="entry name" value="Kinase-like_dom_sf"/>
</dbReference>
<feature type="region of interest" description="Disordered" evidence="6">
    <location>
        <begin position="1"/>
        <end position="31"/>
    </location>
</feature>
<dbReference type="SMART" id="SM00811">
    <property type="entry name" value="Alpha_kinase"/>
    <property type="match status" value="1"/>
</dbReference>
<evidence type="ECO:0000259" key="7">
    <source>
        <dbReference type="PROSITE" id="PS51158"/>
    </source>
</evidence>
<dbReference type="InterPro" id="IPR051852">
    <property type="entry name" value="Alpha-type_PK"/>
</dbReference>
<dbReference type="AlphaFoldDB" id="A0A7M5TWE5"/>
<evidence type="ECO:0000256" key="6">
    <source>
        <dbReference type="SAM" id="MobiDB-lite"/>
    </source>
</evidence>
<feature type="domain" description="Alpha-type protein kinase" evidence="7">
    <location>
        <begin position="207"/>
        <end position="432"/>
    </location>
</feature>
<dbReference type="PROSITE" id="PS51158">
    <property type="entry name" value="ALPHA_KINASE"/>
    <property type="match status" value="1"/>
</dbReference>
<keyword evidence="1" id="KW-0723">Serine/threonine-protein kinase</keyword>
<evidence type="ECO:0000256" key="2">
    <source>
        <dbReference type="ARBA" id="ARBA00022679"/>
    </source>
</evidence>
<keyword evidence="4" id="KW-0418">Kinase</keyword>
<accession>A0A7M5TWE5</accession>
<name>A0A7M5TWE5_9CNID</name>
<keyword evidence="2" id="KW-0808">Transferase</keyword>
<evidence type="ECO:0000313" key="8">
    <source>
        <dbReference type="EnsemblMetazoa" id="CLYHEMP002778.1"/>
    </source>
</evidence>
<dbReference type="GO" id="GO:0004674">
    <property type="term" value="F:protein serine/threonine kinase activity"/>
    <property type="evidence" value="ECO:0007669"/>
    <property type="project" value="UniProtKB-KW"/>
</dbReference>
<dbReference type="EnsemblMetazoa" id="CLYHEMT002778.1">
    <property type="protein sequence ID" value="CLYHEMP002778.1"/>
    <property type="gene ID" value="CLYHEMG002778"/>
</dbReference>
<evidence type="ECO:0000256" key="4">
    <source>
        <dbReference type="ARBA" id="ARBA00022777"/>
    </source>
</evidence>
<sequence>SNPDWAKIGAAASKKRTSSKQPAKGKSQHSTKIAKILSREELLIQRLGAELTGISKPKYSTIGAREFVPYFHSSVTIEGIKEACNKFFKETDPALKYLVCDVLAGVHGPSCTSIDQIDVSLIHVRFIQKPFSPISSSFLTDTIYPESKFRKEPEKSVSLMMRKKSTLGDDDDVSSKPTPSLSLTAMMRVGRKINAESTKHASISVKSFNLVDMKWTSHGSCSFQIDEKILGTGGFRNAYSATSQNGMFKNKTWVLKRYKTEAEQSVAERQQSLEDHTKTSVQMVALSNYFSSKLKELNDNLPKFTYVKIFYGEINDNDKEKKEYVTIEEKIDGSFVKYLNNDGCCRDSDDELTKQAQSLAHFSFVLSQEKLLLTDIQGCGLKLSDPEIASSVYHLNKESLFCVGNFSRKAIKRFGMTHNCNKYCEMAGLQALDKDHFNTYDDQVELADGSVIK</sequence>
<dbReference type="InterPro" id="IPR004166">
    <property type="entry name" value="a-kinase_dom"/>
</dbReference>
<dbReference type="Proteomes" id="UP000594262">
    <property type="component" value="Unplaced"/>
</dbReference>
<dbReference type="Pfam" id="PF02816">
    <property type="entry name" value="Alpha_kinase"/>
    <property type="match status" value="1"/>
</dbReference>
<evidence type="ECO:0000256" key="5">
    <source>
        <dbReference type="ARBA" id="ARBA00022840"/>
    </source>
</evidence>
<dbReference type="PANTHER" id="PTHR45992">
    <property type="entry name" value="EUKARYOTIC ELONGATION FACTOR 2 KINASE-RELATED"/>
    <property type="match status" value="1"/>
</dbReference>
<evidence type="ECO:0000256" key="1">
    <source>
        <dbReference type="ARBA" id="ARBA00022527"/>
    </source>
</evidence>
<dbReference type="SUPFAM" id="SSF56112">
    <property type="entry name" value="Protein kinase-like (PK-like)"/>
    <property type="match status" value="1"/>
</dbReference>
<dbReference type="OrthoDB" id="5953554at2759"/>
<keyword evidence="9" id="KW-1185">Reference proteome</keyword>
<keyword evidence="5" id="KW-0067">ATP-binding</keyword>
<evidence type="ECO:0000313" key="9">
    <source>
        <dbReference type="Proteomes" id="UP000594262"/>
    </source>
</evidence>
<dbReference type="PANTHER" id="PTHR45992:SF2">
    <property type="entry name" value="EUKARYOTIC ELONGATION FACTOR 2 KINASE"/>
    <property type="match status" value="1"/>
</dbReference>
<dbReference type="Gene3D" id="3.20.200.10">
    <property type="entry name" value="MHCK/EF2 kinase"/>
    <property type="match status" value="1"/>
</dbReference>
<reference evidence="8" key="1">
    <citation type="submission" date="2021-01" db="UniProtKB">
        <authorList>
            <consortium name="EnsemblMetazoa"/>
        </authorList>
    </citation>
    <scope>IDENTIFICATION</scope>
</reference>
<keyword evidence="3" id="KW-0547">Nucleotide-binding</keyword>
<protein>
    <recommendedName>
        <fullName evidence="7">Alpha-type protein kinase domain-containing protein</fullName>
    </recommendedName>
</protein>
<organism evidence="8 9">
    <name type="scientific">Clytia hemisphaerica</name>
    <dbReference type="NCBI Taxonomy" id="252671"/>
    <lineage>
        <taxon>Eukaryota</taxon>
        <taxon>Metazoa</taxon>
        <taxon>Cnidaria</taxon>
        <taxon>Hydrozoa</taxon>
        <taxon>Hydroidolina</taxon>
        <taxon>Leptothecata</taxon>
        <taxon>Obeliida</taxon>
        <taxon>Clytiidae</taxon>
        <taxon>Clytia</taxon>
    </lineage>
</organism>
<dbReference type="GO" id="GO:0005524">
    <property type="term" value="F:ATP binding"/>
    <property type="evidence" value="ECO:0007669"/>
    <property type="project" value="UniProtKB-KW"/>
</dbReference>